<evidence type="ECO:0000313" key="14">
    <source>
        <dbReference type="Proteomes" id="UP000054886"/>
    </source>
</evidence>
<comment type="cofactor">
    <cofactor evidence="1 11 12">
        <name>FAD</name>
        <dbReference type="ChEBI" id="CHEBI:57692"/>
    </cofactor>
</comment>
<feature type="binding site" evidence="11">
    <location>
        <position position="122"/>
    </location>
    <ligand>
        <name>FAD</name>
        <dbReference type="ChEBI" id="CHEBI:57692"/>
    </ligand>
</feature>
<dbReference type="Proteomes" id="UP000054886">
    <property type="component" value="Unassembled WGS sequence"/>
</dbReference>
<dbReference type="InterPro" id="IPR039261">
    <property type="entry name" value="FNR_nucleotide-bd"/>
</dbReference>
<dbReference type="PRINTS" id="PR00406">
    <property type="entry name" value="CYTB5RDTASE"/>
</dbReference>
<dbReference type="InterPro" id="IPR008333">
    <property type="entry name" value="Cbr1-like_FAD-bd_dom"/>
</dbReference>
<feature type="binding site" evidence="11">
    <location>
        <position position="139"/>
    </location>
    <ligand>
        <name>FAD</name>
        <dbReference type="ChEBI" id="CHEBI:57692"/>
    </ligand>
</feature>
<keyword evidence="6 11" id="KW-0274">FAD</keyword>
<proteinExistence type="inferred from homology"/>
<keyword evidence="9 12" id="KW-0520">NAD</keyword>
<feature type="binding site" evidence="11">
    <location>
        <position position="141"/>
    </location>
    <ligand>
        <name>FAD</name>
        <dbReference type="ChEBI" id="CHEBI:57692"/>
    </ligand>
</feature>
<dbReference type="Gene3D" id="3.40.50.80">
    <property type="entry name" value="Nucleotide-binding domain of ferredoxin-NADP reductase (FNR) module"/>
    <property type="match status" value="1"/>
</dbReference>
<dbReference type="PRINTS" id="PR00371">
    <property type="entry name" value="FPNCR"/>
</dbReference>
<dbReference type="AlphaFoldDB" id="A0A0W0CVV6"/>
<comment type="subcellular location">
    <subcellularLocation>
        <location evidence="2">Membrane</location>
    </subcellularLocation>
</comment>
<dbReference type="Pfam" id="PF00970">
    <property type="entry name" value="FAD_binding_6"/>
    <property type="match status" value="1"/>
</dbReference>
<dbReference type="VEuPathDB" id="FungiDB:CAGL0B02519g"/>
<evidence type="ECO:0000256" key="8">
    <source>
        <dbReference type="ARBA" id="ARBA00023002"/>
    </source>
</evidence>
<dbReference type="Pfam" id="PF00175">
    <property type="entry name" value="NAD_binding_1"/>
    <property type="match status" value="1"/>
</dbReference>
<evidence type="ECO:0000256" key="3">
    <source>
        <dbReference type="ARBA" id="ARBA00006105"/>
    </source>
</evidence>
<evidence type="ECO:0000256" key="4">
    <source>
        <dbReference type="ARBA" id="ARBA00022630"/>
    </source>
</evidence>
<protein>
    <recommendedName>
        <fullName evidence="12">NADH-cytochrome b5 reductase</fullName>
        <ecNumber evidence="12">1.6.2.2</ecNumber>
    </recommendedName>
</protein>
<comment type="catalytic activity">
    <reaction evidence="12">
        <text>2 Fe(III)-[cytochrome b5] + NADH = 2 Fe(II)-[cytochrome b5] + NAD(+) + H(+)</text>
        <dbReference type="Rhea" id="RHEA:46680"/>
        <dbReference type="Rhea" id="RHEA-COMP:10438"/>
        <dbReference type="Rhea" id="RHEA-COMP:10439"/>
        <dbReference type="ChEBI" id="CHEBI:15378"/>
        <dbReference type="ChEBI" id="CHEBI:29033"/>
        <dbReference type="ChEBI" id="CHEBI:29034"/>
        <dbReference type="ChEBI" id="CHEBI:57540"/>
        <dbReference type="ChEBI" id="CHEBI:57945"/>
        <dbReference type="EC" id="1.6.2.2"/>
    </reaction>
</comment>
<dbReference type="OrthoDB" id="432685at2759"/>
<reference evidence="13 14" key="1">
    <citation type="submission" date="2015-10" db="EMBL/GenBank/DDBJ databases">
        <title>Draft genomes sequences of Candida glabrata isolates 1A, 1B, 2A, 2B, 3A and 3B.</title>
        <authorList>
            <person name="Haavelsrud O.E."/>
            <person name="Gaustad P."/>
        </authorList>
    </citation>
    <scope>NUCLEOTIDE SEQUENCE [LARGE SCALE GENOMIC DNA]</scope>
    <source>
        <strain evidence="13">910700640</strain>
    </source>
</reference>
<dbReference type="VEuPathDB" id="FungiDB:GVI51_B02409"/>
<dbReference type="VEuPathDB" id="FungiDB:B1J91_B02519g"/>
<dbReference type="EMBL" id="LLZZ01000119">
    <property type="protein sequence ID" value="KTB03533.1"/>
    <property type="molecule type" value="Genomic_DNA"/>
</dbReference>
<keyword evidence="8 12" id="KW-0560">Oxidoreductase</keyword>
<dbReference type="FunFam" id="3.40.50.80:FF:000009">
    <property type="entry name" value="NADH-cytochrome b5 reductase"/>
    <property type="match status" value="1"/>
</dbReference>
<evidence type="ECO:0000256" key="12">
    <source>
        <dbReference type="RuleBase" id="RU361226"/>
    </source>
</evidence>
<evidence type="ECO:0000256" key="6">
    <source>
        <dbReference type="ARBA" id="ARBA00022827"/>
    </source>
</evidence>
<evidence type="ECO:0000256" key="11">
    <source>
        <dbReference type="PIRSR" id="PIRSR601834-1"/>
    </source>
</evidence>
<keyword evidence="4 11" id="KW-0285">Flavoprotein</keyword>
<comment type="caution">
    <text evidence="13">The sequence shown here is derived from an EMBL/GenBank/DDBJ whole genome shotgun (WGS) entry which is preliminary data.</text>
</comment>
<evidence type="ECO:0000256" key="2">
    <source>
        <dbReference type="ARBA" id="ARBA00004370"/>
    </source>
</evidence>
<dbReference type="CDD" id="cd06183">
    <property type="entry name" value="cyt_b5_reduct_like"/>
    <property type="match status" value="1"/>
</dbReference>
<name>A0A0W0CVV6_CANGB</name>
<evidence type="ECO:0000256" key="10">
    <source>
        <dbReference type="ARBA" id="ARBA00023136"/>
    </source>
</evidence>
<dbReference type="PhylomeDB" id="A0A0W0CVV6"/>
<dbReference type="EC" id="1.6.2.2" evidence="12"/>
<keyword evidence="7" id="KW-1133">Transmembrane helix</keyword>
<evidence type="ECO:0000256" key="5">
    <source>
        <dbReference type="ARBA" id="ARBA00022692"/>
    </source>
</evidence>
<feature type="binding site" evidence="11">
    <location>
        <position position="148"/>
    </location>
    <ligand>
        <name>FAD</name>
        <dbReference type="ChEBI" id="CHEBI:57692"/>
    </ligand>
</feature>
<gene>
    <name evidence="13" type="ORF">AO440_000271</name>
</gene>
<dbReference type="SUPFAM" id="SSF63380">
    <property type="entry name" value="Riboflavin synthase domain-like"/>
    <property type="match status" value="1"/>
</dbReference>
<dbReference type="PANTHER" id="PTHR19370:SF143">
    <property type="entry name" value="PLASMA MEMBRANE-ASSOCIATED COENZYME Q6 REDUCTASE PGA3"/>
    <property type="match status" value="1"/>
</dbReference>
<comment type="similarity">
    <text evidence="3 12">Belongs to the flavoprotein pyridine nucleotide cytochrome reductase family.</text>
</comment>
<dbReference type="VEuPathDB" id="FungiDB:GWK60_B02365"/>
<dbReference type="GO" id="GO:0016020">
    <property type="term" value="C:membrane"/>
    <property type="evidence" value="ECO:0007669"/>
    <property type="project" value="UniProtKB-SubCell"/>
</dbReference>
<dbReference type="PROSITE" id="PS51384">
    <property type="entry name" value="FAD_FR"/>
    <property type="match status" value="1"/>
</dbReference>
<dbReference type="InterPro" id="IPR017938">
    <property type="entry name" value="Riboflavin_synthase-like_b-brl"/>
</dbReference>
<dbReference type="FunFam" id="2.40.30.10:FF:000069">
    <property type="entry name" value="NADH-cytochrome b5 reductase"/>
    <property type="match status" value="1"/>
</dbReference>
<accession>A0A0W0CVV6</accession>
<dbReference type="Gene3D" id="2.40.30.10">
    <property type="entry name" value="Translation factors"/>
    <property type="match status" value="1"/>
</dbReference>
<dbReference type="SUPFAM" id="SSF52343">
    <property type="entry name" value="Ferredoxin reductase-like, C-terminal NADP-linked domain"/>
    <property type="match status" value="1"/>
</dbReference>
<dbReference type="InterPro" id="IPR001834">
    <property type="entry name" value="CBR-like"/>
</dbReference>
<organism evidence="13 14">
    <name type="scientific">Candida glabrata</name>
    <name type="common">Yeast</name>
    <name type="synonym">Torulopsis glabrata</name>
    <dbReference type="NCBI Taxonomy" id="5478"/>
    <lineage>
        <taxon>Eukaryota</taxon>
        <taxon>Fungi</taxon>
        <taxon>Dikarya</taxon>
        <taxon>Ascomycota</taxon>
        <taxon>Saccharomycotina</taxon>
        <taxon>Saccharomycetes</taxon>
        <taxon>Saccharomycetales</taxon>
        <taxon>Saccharomycetaceae</taxon>
        <taxon>Nakaseomyces</taxon>
    </lineage>
</organism>
<dbReference type="VEuPathDB" id="FungiDB:GW608_B02365"/>
<feature type="binding site" evidence="11">
    <location>
        <position position="124"/>
    </location>
    <ligand>
        <name>FAD</name>
        <dbReference type="ChEBI" id="CHEBI:57692"/>
    </ligand>
</feature>
<dbReference type="OMA" id="CLDPENW"/>
<feature type="binding site" evidence="11">
    <location>
        <position position="149"/>
    </location>
    <ligand>
        <name>FAD</name>
        <dbReference type="ChEBI" id="CHEBI:57692"/>
    </ligand>
</feature>
<evidence type="ECO:0000313" key="13">
    <source>
        <dbReference type="EMBL" id="KTB03533.1"/>
    </source>
</evidence>
<evidence type="ECO:0000256" key="9">
    <source>
        <dbReference type="ARBA" id="ARBA00023027"/>
    </source>
</evidence>
<feature type="binding site" evidence="11">
    <location>
        <position position="190"/>
    </location>
    <ligand>
        <name>FAD</name>
        <dbReference type="ChEBI" id="CHEBI:57692"/>
    </ligand>
</feature>
<keyword evidence="10" id="KW-0472">Membrane</keyword>
<evidence type="ECO:0000256" key="1">
    <source>
        <dbReference type="ARBA" id="ARBA00001974"/>
    </source>
</evidence>
<feature type="binding site" evidence="11">
    <location>
        <position position="147"/>
    </location>
    <ligand>
        <name>FAD</name>
        <dbReference type="ChEBI" id="CHEBI:57692"/>
    </ligand>
</feature>
<evidence type="ECO:0000256" key="7">
    <source>
        <dbReference type="ARBA" id="ARBA00022989"/>
    </source>
</evidence>
<dbReference type="InterPro" id="IPR017927">
    <property type="entry name" value="FAD-bd_FR_type"/>
</dbReference>
<dbReference type="GO" id="GO:0090524">
    <property type="term" value="F:cytochrome-b5 reductase activity, acting on NADH"/>
    <property type="evidence" value="ECO:0007669"/>
    <property type="project" value="UniProtKB-EC"/>
</dbReference>
<sequence>MNEDPVVYKNILDEPLHGLYIPTALFLVGTAIMTALSGEWRILLALPVLGLLIGARFFAAFKRRRSLYPDKWTSLELEDQTLISRNTAIYRFKLKTPLETIDIPSGHHVQVRVFIDGKEEVRNYNPISTRFEKGHIDLLVKSYKDGKVSKYFASMKPGETVDFRGPVGSLVYKPNTYKNIGMVCGGSGITPALQMLNDIITVPEDLTKLSLIYCNETEKDILLKEELDEMAEKYPHFNVHYIVSQPTGQWEGEVGHISKETMVKHLPHPADDSRLLICGPEGFTQKVFDQAKEIGWKMDYTKTKGDEQVFVF</sequence>
<keyword evidence="5" id="KW-0812">Transmembrane</keyword>
<dbReference type="InterPro" id="IPR001433">
    <property type="entry name" value="OxRdtase_FAD/NAD-bd"/>
</dbReference>
<dbReference type="PANTHER" id="PTHR19370">
    <property type="entry name" value="NADH-CYTOCHROME B5 REDUCTASE"/>
    <property type="match status" value="1"/>
</dbReference>
<dbReference type="InterPro" id="IPR001709">
    <property type="entry name" value="Flavoprot_Pyr_Nucl_cyt_Rdtase"/>
</dbReference>
<dbReference type="GO" id="GO:0006696">
    <property type="term" value="P:ergosterol biosynthetic process"/>
    <property type="evidence" value="ECO:0007669"/>
    <property type="project" value="TreeGrafter"/>
</dbReference>